<dbReference type="Gene3D" id="1.20.1280.170">
    <property type="entry name" value="Exocyst complex component Exo70"/>
    <property type="match status" value="2"/>
</dbReference>
<evidence type="ECO:0000259" key="6">
    <source>
        <dbReference type="PROSITE" id="PS50105"/>
    </source>
</evidence>
<dbReference type="OMA" id="SNTIWFL"/>
<keyword evidence="8" id="KW-1185">Reference proteome</keyword>
<keyword evidence="5" id="KW-0653">Protein transport</keyword>
<protein>
    <recommendedName>
        <fullName evidence="4 5">Exocyst complex component 7</fullName>
    </recommendedName>
    <alternativeName>
        <fullName evidence="5">Exocyst complex component Exo70</fullName>
    </alternativeName>
</protein>
<keyword evidence="3 5" id="KW-0268">Exocytosis</keyword>
<reference evidence="7 8" key="1">
    <citation type="journal article" date="2015" name="Nat. Commun.">
        <title>Lucilia cuprina genome unlocks parasitic fly biology to underpin future interventions.</title>
        <authorList>
            <person name="Anstead C.A."/>
            <person name="Korhonen P.K."/>
            <person name="Young N.D."/>
            <person name="Hall R.S."/>
            <person name="Jex A.R."/>
            <person name="Murali S.C."/>
            <person name="Hughes D.S."/>
            <person name="Lee S.F."/>
            <person name="Perry T."/>
            <person name="Stroehlein A.J."/>
            <person name="Ansell B.R."/>
            <person name="Breugelmans B."/>
            <person name="Hofmann A."/>
            <person name="Qu J."/>
            <person name="Dugan S."/>
            <person name="Lee S.L."/>
            <person name="Chao H."/>
            <person name="Dinh H."/>
            <person name="Han Y."/>
            <person name="Doddapaneni H.V."/>
            <person name="Worley K.C."/>
            <person name="Muzny D.M."/>
            <person name="Ioannidis P."/>
            <person name="Waterhouse R.M."/>
            <person name="Zdobnov E.M."/>
            <person name="James P.J."/>
            <person name="Bagnall N.H."/>
            <person name="Kotze A.C."/>
            <person name="Gibbs R.A."/>
            <person name="Richards S."/>
            <person name="Batterham P."/>
            <person name="Gasser R.B."/>
        </authorList>
    </citation>
    <scope>NUCLEOTIDE SEQUENCE [LARGE SCALE GENOMIC DNA]</scope>
    <source>
        <strain evidence="7 8">LS</strain>
        <tissue evidence="7">Full body</tissue>
    </source>
</reference>
<keyword evidence="2 5" id="KW-0813">Transport</keyword>
<evidence type="ECO:0000256" key="4">
    <source>
        <dbReference type="ARBA" id="ARBA00026169"/>
    </source>
</evidence>
<dbReference type="AlphaFoldDB" id="A0A0L0BWJ9"/>
<evidence type="ECO:0000256" key="1">
    <source>
        <dbReference type="ARBA" id="ARBA00006756"/>
    </source>
</evidence>
<dbReference type="Pfam" id="PF03081">
    <property type="entry name" value="Exo70_C"/>
    <property type="match status" value="1"/>
</dbReference>
<feature type="domain" description="SAM" evidence="6">
    <location>
        <begin position="417"/>
        <end position="471"/>
    </location>
</feature>
<dbReference type="GO" id="GO:0006887">
    <property type="term" value="P:exocytosis"/>
    <property type="evidence" value="ECO:0007669"/>
    <property type="project" value="UniProtKB-KW"/>
</dbReference>
<dbReference type="PANTHER" id="PTHR12542">
    <property type="entry name" value="EXOCYST COMPLEX PROTEIN EXO70"/>
    <property type="match status" value="1"/>
</dbReference>
<comment type="function">
    <text evidence="5">Component of the exocyst complex involved in the docking of exocytic vesicles with fusion sites on the plasma membrane.</text>
</comment>
<dbReference type="GO" id="GO:0015031">
    <property type="term" value="P:protein transport"/>
    <property type="evidence" value="ECO:0007669"/>
    <property type="project" value="UniProtKB-KW"/>
</dbReference>
<dbReference type="GO" id="GO:0005546">
    <property type="term" value="F:phosphatidylinositol-4,5-bisphosphate binding"/>
    <property type="evidence" value="ECO:0007669"/>
    <property type="project" value="InterPro"/>
</dbReference>
<dbReference type="SUPFAM" id="SSF47769">
    <property type="entry name" value="SAM/Pointed domain"/>
    <property type="match status" value="1"/>
</dbReference>
<dbReference type="STRING" id="7375.A0A0L0BWJ9"/>
<dbReference type="InterPro" id="IPR046364">
    <property type="entry name" value="Exo70_C"/>
</dbReference>
<dbReference type="OrthoDB" id="1922221at2759"/>
<gene>
    <name evidence="7" type="ORF">FF38_14189</name>
</gene>
<evidence type="ECO:0000256" key="2">
    <source>
        <dbReference type="ARBA" id="ARBA00022448"/>
    </source>
</evidence>
<dbReference type="SUPFAM" id="SSF74788">
    <property type="entry name" value="Cullin repeat-like"/>
    <property type="match status" value="2"/>
</dbReference>
<dbReference type="PROSITE" id="PS50105">
    <property type="entry name" value="SAM_DOMAIN"/>
    <property type="match status" value="1"/>
</dbReference>
<dbReference type="InterPro" id="IPR013761">
    <property type="entry name" value="SAM/pointed_sf"/>
</dbReference>
<dbReference type="Pfam" id="PF07647">
    <property type="entry name" value="SAM_2"/>
    <property type="match status" value="1"/>
</dbReference>
<proteinExistence type="inferred from homology"/>
<dbReference type="Proteomes" id="UP000037069">
    <property type="component" value="Unassembled WGS sequence"/>
</dbReference>
<comment type="similarity">
    <text evidence="1 5">Belongs to the EXO70 family.</text>
</comment>
<evidence type="ECO:0000256" key="3">
    <source>
        <dbReference type="ARBA" id="ARBA00022483"/>
    </source>
</evidence>
<evidence type="ECO:0000313" key="7">
    <source>
        <dbReference type="EMBL" id="KNC24403.1"/>
    </source>
</evidence>
<accession>A0A0L0BWJ9</accession>
<dbReference type="InterPro" id="IPR001660">
    <property type="entry name" value="SAM"/>
</dbReference>
<dbReference type="GO" id="GO:0000145">
    <property type="term" value="C:exocyst"/>
    <property type="evidence" value="ECO:0007669"/>
    <property type="project" value="InterPro"/>
</dbReference>
<comment type="caution">
    <text evidence="7">The sequence shown here is derived from an EMBL/GenBank/DDBJ whole genome shotgun (WGS) entry which is preliminary data.</text>
</comment>
<organism evidence="7 8">
    <name type="scientific">Lucilia cuprina</name>
    <name type="common">Green bottle fly</name>
    <name type="synonym">Australian sheep blowfly</name>
    <dbReference type="NCBI Taxonomy" id="7375"/>
    <lineage>
        <taxon>Eukaryota</taxon>
        <taxon>Metazoa</taxon>
        <taxon>Ecdysozoa</taxon>
        <taxon>Arthropoda</taxon>
        <taxon>Hexapoda</taxon>
        <taxon>Insecta</taxon>
        <taxon>Pterygota</taxon>
        <taxon>Neoptera</taxon>
        <taxon>Endopterygota</taxon>
        <taxon>Diptera</taxon>
        <taxon>Brachycera</taxon>
        <taxon>Muscomorpha</taxon>
        <taxon>Oestroidea</taxon>
        <taxon>Calliphoridae</taxon>
        <taxon>Luciliinae</taxon>
        <taxon>Lucilia</taxon>
    </lineage>
</organism>
<dbReference type="EMBL" id="JRES01001238">
    <property type="protein sequence ID" value="KNC24403.1"/>
    <property type="molecule type" value="Genomic_DNA"/>
</dbReference>
<dbReference type="PANTHER" id="PTHR12542:SF41">
    <property type="entry name" value="EXOCYST COMPLEX COMPONENT 7"/>
    <property type="match status" value="1"/>
</dbReference>
<evidence type="ECO:0000313" key="8">
    <source>
        <dbReference type="Proteomes" id="UP000037069"/>
    </source>
</evidence>
<dbReference type="InterPro" id="IPR016159">
    <property type="entry name" value="Cullin_repeat-like_dom_sf"/>
</dbReference>
<sequence>MNNLDTSLQVHSKLEKETSNLVLLRERVDKYHDLSNQMSDILTVFENRLGKLEQTILPVYQETEQLQKRQHNLEATLNCLETVLSHYDVSQEVCNLIHQGPTEGNVGVFTEALDRLRSAMEYFLHHNSQSVELENVTSLFNTGCESLNNHYRLLLKKNGSPLKPVDILDLIYNEDDSSNDEYTSFRQLTQSTREELFTISHWLEQNLRFEYTVNYATERGEVVFRSLQNLKDHQKSSSWGNEALYVLKSIVCLKKSTLKKNNKKFENIKMEDCRTPTFTTPREFKFNVTPTAMNSTVHSYHDIHNIMANRRSFTPVHNNYRSPGLSPIYPVDTLTHHSSSFMQFKKPTLLTKPVVTYTASPKYGDKTNFLSPCPAFGSNFSTSPSYGTSDVNSKSPQSEDSKNISILDHTLSIKILLKTLGLERYSENFEKAGIDCKYLMDIKSCDLINIGITSREDRKCIMEIFERKANKLYLKATQTLEQSTGISIKKATSHSEHLSSEEYADGDQELDKYLVMLLGLQRLLNWERALMQEIIPTSKQSDVFAKLAYKSIDMVVKDAEAITNRIMRSISRKEWTSALGIFKTLKNVLLLQPDIDRTYDVQQREQLTKVLNKLQYTGAKALEHFLEVVRGDSTNIVGMSSSTLGYVNVPKDATVHELTSNTIWFIENLLNHYDVIGVILQPDVLYSTQLDTILMKKSLTEEERNKALLAIYIKKALAELNLSIMNKCEQYNDQATKHLFRLNNINYILNSLVTSNLIDIVTIAEPDCRNSYIETIKELKFSYQKTWSKMLSNISPLDELPKPIQGKVKDKDRSILKEKFLTFNKDFEEACKIQRGISIPDVTLRQGIKRDNEEHILPKYNEFFNVNLILLFNFQLDNCVQQ</sequence>
<dbReference type="Pfam" id="PF20669">
    <property type="entry name" value="Exo70_N"/>
    <property type="match status" value="1"/>
</dbReference>
<dbReference type="CDD" id="cd09487">
    <property type="entry name" value="SAM_superfamily"/>
    <property type="match status" value="1"/>
</dbReference>
<evidence type="ECO:0000256" key="5">
    <source>
        <dbReference type="RuleBase" id="RU365026"/>
    </source>
</evidence>
<name>A0A0L0BWJ9_LUCCU</name>
<dbReference type="InterPro" id="IPR004140">
    <property type="entry name" value="Exo70"/>
</dbReference>